<proteinExistence type="predicted"/>
<dbReference type="RefSeq" id="WP_082890202.1">
    <property type="nucleotide sequence ID" value="NZ_CP015243.1"/>
</dbReference>
<feature type="domain" description="HTH lacI-type" evidence="4">
    <location>
        <begin position="12"/>
        <end position="67"/>
    </location>
</feature>
<accession>A0A172YB07</accession>
<dbReference type="Proteomes" id="UP000077875">
    <property type="component" value="Chromosome"/>
</dbReference>
<evidence type="ECO:0000313" key="6">
    <source>
        <dbReference type="Proteomes" id="UP000077875"/>
    </source>
</evidence>
<dbReference type="KEGG" id="haa:A5892_00895"/>
<dbReference type="SUPFAM" id="SSF53822">
    <property type="entry name" value="Periplasmic binding protein-like I"/>
    <property type="match status" value="1"/>
</dbReference>
<dbReference type="PANTHER" id="PTHR30146">
    <property type="entry name" value="LACI-RELATED TRANSCRIPTIONAL REPRESSOR"/>
    <property type="match status" value="1"/>
</dbReference>
<reference evidence="5 6" key="1">
    <citation type="submission" date="2016-04" db="EMBL/GenBank/DDBJ databases">
        <title>Complete Genome Sequence of Halotalea alkalilenta IHB B 13600.</title>
        <authorList>
            <person name="Swarnkar M.K."/>
            <person name="Sharma A."/>
            <person name="Kaushal K."/>
            <person name="Soni R."/>
            <person name="Rana S."/>
            <person name="Singh A.K."/>
            <person name="Gulati A."/>
        </authorList>
    </citation>
    <scope>NUCLEOTIDE SEQUENCE [LARGE SCALE GENOMIC DNA]</scope>
    <source>
        <strain evidence="5 6">IHB B 13600</strain>
    </source>
</reference>
<dbReference type="PANTHER" id="PTHR30146:SF138">
    <property type="entry name" value="TRANSCRIPTIONAL REGULATORY PROTEIN"/>
    <property type="match status" value="1"/>
</dbReference>
<dbReference type="SUPFAM" id="SSF47413">
    <property type="entry name" value="lambda repressor-like DNA-binding domains"/>
    <property type="match status" value="1"/>
</dbReference>
<keyword evidence="3" id="KW-0804">Transcription</keyword>
<dbReference type="Pfam" id="PF13377">
    <property type="entry name" value="Peripla_BP_3"/>
    <property type="match status" value="1"/>
</dbReference>
<dbReference type="STRING" id="376489.A5892_00895"/>
<evidence type="ECO:0000313" key="5">
    <source>
        <dbReference type="EMBL" id="ANF56195.1"/>
    </source>
</evidence>
<dbReference type="InterPro" id="IPR046335">
    <property type="entry name" value="LacI/GalR-like_sensor"/>
</dbReference>
<sequence>MAKQRTGERPRVTLNHLAARLKVSVTTVSNAFNRPDQLSTELRERVLAEAQLLGYDGPDAMARGLRTGKTHIIGVVLTEDLAYSFDDPIANRFLCGVAQVLDRHGHRLLLVPERSLRGTGSELMADGFVVYGVENDSSLVERLRQRGKPVVTVDFELPDLPCVRVEDRRAMHELSRWALDNTPAHFEPVIVSLRLERWRSQGEDGKPKLELMQHVRLDSICSALQEAGHDPEKVAIFDVEHNTQHHAEAVLEAVLQDRRPRLLLCMTDRIALGALTVAERLGLSVPGDIRIIGFDGLEEGQRRSPQLTTVYQDSQRKGELAACMVLGLDRAPRRTLTGWSIYGETCPPA</sequence>
<dbReference type="GO" id="GO:0003700">
    <property type="term" value="F:DNA-binding transcription factor activity"/>
    <property type="evidence" value="ECO:0007669"/>
    <property type="project" value="TreeGrafter"/>
</dbReference>
<protein>
    <recommendedName>
        <fullName evidence="4">HTH lacI-type domain-containing protein</fullName>
    </recommendedName>
</protein>
<dbReference type="GO" id="GO:0000976">
    <property type="term" value="F:transcription cis-regulatory region binding"/>
    <property type="evidence" value="ECO:0007669"/>
    <property type="project" value="TreeGrafter"/>
</dbReference>
<organism evidence="5 6">
    <name type="scientific">Halotalea alkalilenta</name>
    <dbReference type="NCBI Taxonomy" id="376489"/>
    <lineage>
        <taxon>Bacteria</taxon>
        <taxon>Pseudomonadati</taxon>
        <taxon>Pseudomonadota</taxon>
        <taxon>Gammaproteobacteria</taxon>
        <taxon>Oceanospirillales</taxon>
        <taxon>Halomonadaceae</taxon>
        <taxon>Halotalea</taxon>
    </lineage>
</organism>
<keyword evidence="2" id="KW-0238">DNA-binding</keyword>
<dbReference type="EMBL" id="CP015243">
    <property type="protein sequence ID" value="ANF56195.1"/>
    <property type="molecule type" value="Genomic_DNA"/>
</dbReference>
<evidence type="ECO:0000256" key="1">
    <source>
        <dbReference type="ARBA" id="ARBA00023015"/>
    </source>
</evidence>
<evidence type="ECO:0000259" key="4">
    <source>
        <dbReference type="PROSITE" id="PS50932"/>
    </source>
</evidence>
<dbReference type="InterPro" id="IPR028082">
    <property type="entry name" value="Peripla_BP_I"/>
</dbReference>
<dbReference type="AlphaFoldDB" id="A0A172YB07"/>
<name>A0A172YB07_9GAMM</name>
<dbReference type="Gene3D" id="1.10.260.40">
    <property type="entry name" value="lambda repressor-like DNA-binding domains"/>
    <property type="match status" value="1"/>
</dbReference>
<keyword evidence="1" id="KW-0805">Transcription regulation</keyword>
<dbReference type="InterPro" id="IPR000843">
    <property type="entry name" value="HTH_LacI"/>
</dbReference>
<gene>
    <name evidence="5" type="ORF">A5892_00895</name>
</gene>
<evidence type="ECO:0000256" key="2">
    <source>
        <dbReference type="ARBA" id="ARBA00023125"/>
    </source>
</evidence>
<keyword evidence="6" id="KW-1185">Reference proteome</keyword>
<dbReference type="CDD" id="cd01392">
    <property type="entry name" value="HTH_LacI"/>
    <property type="match status" value="1"/>
</dbReference>
<dbReference type="PROSITE" id="PS50932">
    <property type="entry name" value="HTH_LACI_2"/>
    <property type="match status" value="1"/>
</dbReference>
<dbReference type="SMART" id="SM00354">
    <property type="entry name" value="HTH_LACI"/>
    <property type="match status" value="1"/>
</dbReference>
<dbReference type="CDD" id="cd06279">
    <property type="entry name" value="PBP1_LacI-like"/>
    <property type="match status" value="1"/>
</dbReference>
<dbReference type="Gene3D" id="3.40.50.2300">
    <property type="match status" value="2"/>
</dbReference>
<dbReference type="InterPro" id="IPR010982">
    <property type="entry name" value="Lambda_DNA-bd_dom_sf"/>
</dbReference>
<evidence type="ECO:0000256" key="3">
    <source>
        <dbReference type="ARBA" id="ARBA00023163"/>
    </source>
</evidence>